<name>A0ABY7HKZ3_9GAMM</name>
<dbReference type="Proteomes" id="UP001164712">
    <property type="component" value="Chromosome"/>
</dbReference>
<evidence type="ECO:0000256" key="1">
    <source>
        <dbReference type="SAM" id="MobiDB-lite"/>
    </source>
</evidence>
<dbReference type="EMBL" id="CP114058">
    <property type="protein sequence ID" value="WAS99726.1"/>
    <property type="molecule type" value="Genomic_DNA"/>
</dbReference>
<sequence length="183" mass="19913">MPIGKIYQNLPLTQGDRKLSSGSSNSTDSSNSSKTSGYSSASQQSQNRLETYLDKQKMRAIVNRVNAANQVKIEFVTEQHMAAMENASRTGNFAGSFRSAGGPTLDALNQGAAAKGHNILEKTIKKASVEKAYGAAESGNILQLARDKGLIGMVGRWDKETKRSRAYTSMTPKPKWIPCLNWI</sequence>
<protein>
    <submittedName>
        <fullName evidence="2">Uncharacterized protein</fullName>
    </submittedName>
</protein>
<accession>A0ABY7HKZ3</accession>
<reference evidence="2" key="1">
    <citation type="submission" date="2022-12" db="EMBL/GenBank/DDBJ databases">
        <title>Complete genome sequence of an Australian strain of Rouxiella badensis DAR84756 and resolution of the R. badensis DSM100043 and R. chamberiensis DSM28324 genomes.</title>
        <authorList>
            <person name="Paul S."/>
            <person name="Anderson P.J."/>
            <person name="Maynard G."/>
            <person name="Dyall-Smith M."/>
            <person name="Kudinha T."/>
        </authorList>
    </citation>
    <scope>NUCLEOTIDE SEQUENCE</scope>
    <source>
        <strain evidence="2">DSM 28324</strain>
    </source>
</reference>
<gene>
    <name evidence="2" type="ORF">O1V66_11380</name>
</gene>
<evidence type="ECO:0000313" key="3">
    <source>
        <dbReference type="Proteomes" id="UP001164712"/>
    </source>
</evidence>
<evidence type="ECO:0000313" key="2">
    <source>
        <dbReference type="EMBL" id="WAS99726.1"/>
    </source>
</evidence>
<proteinExistence type="predicted"/>
<feature type="region of interest" description="Disordered" evidence="1">
    <location>
        <begin position="1"/>
        <end position="47"/>
    </location>
</feature>
<dbReference type="RefSeq" id="WP_269127469.1">
    <property type="nucleotide sequence ID" value="NZ_CP114058.1"/>
</dbReference>
<organism evidence="2 3">
    <name type="scientific">Rouxiella chamberiensis</name>
    <dbReference type="NCBI Taxonomy" id="1513468"/>
    <lineage>
        <taxon>Bacteria</taxon>
        <taxon>Pseudomonadati</taxon>
        <taxon>Pseudomonadota</taxon>
        <taxon>Gammaproteobacteria</taxon>
        <taxon>Enterobacterales</taxon>
        <taxon>Yersiniaceae</taxon>
        <taxon>Rouxiella</taxon>
    </lineage>
</organism>
<feature type="compositionally biased region" description="Low complexity" evidence="1">
    <location>
        <begin position="20"/>
        <end position="45"/>
    </location>
</feature>
<keyword evidence="3" id="KW-1185">Reference proteome</keyword>